<keyword evidence="2" id="KW-1185">Reference proteome</keyword>
<comment type="caution">
    <text evidence="1">The sequence shown here is derived from an EMBL/GenBank/DDBJ whole genome shotgun (WGS) entry which is preliminary data.</text>
</comment>
<evidence type="ECO:0000313" key="2">
    <source>
        <dbReference type="Proteomes" id="UP000272729"/>
    </source>
</evidence>
<dbReference type="EMBL" id="RBXR01000001">
    <property type="protein sequence ID" value="RKT74199.1"/>
    <property type="molecule type" value="Genomic_DNA"/>
</dbReference>
<dbReference type="Proteomes" id="UP000272729">
    <property type="component" value="Unassembled WGS sequence"/>
</dbReference>
<reference evidence="1 2" key="1">
    <citation type="submission" date="2018-10" db="EMBL/GenBank/DDBJ databases">
        <title>Sequencing the genomes of 1000 actinobacteria strains.</title>
        <authorList>
            <person name="Klenk H.-P."/>
        </authorList>
    </citation>
    <scope>NUCLEOTIDE SEQUENCE [LARGE SCALE GENOMIC DNA]</scope>
    <source>
        <strain evidence="1 2">DSM 43911</strain>
    </source>
</reference>
<protein>
    <submittedName>
        <fullName evidence="1">Uncharacterized protein</fullName>
    </submittedName>
</protein>
<accession>A0A495XKJ6</accession>
<organism evidence="1 2">
    <name type="scientific">Saccharothrix variisporea</name>
    <dbReference type="NCBI Taxonomy" id="543527"/>
    <lineage>
        <taxon>Bacteria</taxon>
        <taxon>Bacillati</taxon>
        <taxon>Actinomycetota</taxon>
        <taxon>Actinomycetes</taxon>
        <taxon>Pseudonocardiales</taxon>
        <taxon>Pseudonocardiaceae</taxon>
        <taxon>Saccharothrix</taxon>
    </lineage>
</organism>
<gene>
    <name evidence="1" type="ORF">DFJ66_7542</name>
</gene>
<name>A0A495XKJ6_9PSEU</name>
<evidence type="ECO:0000313" key="1">
    <source>
        <dbReference type="EMBL" id="RKT74199.1"/>
    </source>
</evidence>
<dbReference type="AlphaFoldDB" id="A0A495XKJ6"/>
<sequence>MPARLHSPVVNPPDASRAPLILREIKVTQGCAPAPDLEEVITGLPEPVPASS</sequence>
<proteinExistence type="predicted"/>